<dbReference type="EC" id="3.4.24.-" evidence="3"/>
<feature type="repeat" description="PPR" evidence="2">
    <location>
        <begin position="274"/>
        <end position="308"/>
    </location>
</feature>
<feature type="repeat" description="PPR" evidence="2">
    <location>
        <begin position="138"/>
        <end position="172"/>
    </location>
</feature>
<reference evidence="3 4" key="1">
    <citation type="journal article" date="2017" name="Nature">
        <title>The Apostasia genome and the evolution of orchids.</title>
        <authorList>
            <person name="Zhang G.Q."/>
            <person name="Liu K.W."/>
            <person name="Li Z."/>
            <person name="Lohaus R."/>
            <person name="Hsiao Y.Y."/>
            <person name="Niu S.C."/>
            <person name="Wang J.Y."/>
            <person name="Lin Y.C."/>
            <person name="Xu Q."/>
            <person name="Chen L.J."/>
            <person name="Yoshida K."/>
            <person name="Fujiwara S."/>
            <person name="Wang Z.W."/>
            <person name="Zhang Y.Q."/>
            <person name="Mitsuda N."/>
            <person name="Wang M."/>
            <person name="Liu G.H."/>
            <person name="Pecoraro L."/>
            <person name="Huang H.X."/>
            <person name="Xiao X.J."/>
            <person name="Lin M."/>
            <person name="Wu X.Y."/>
            <person name="Wu W.L."/>
            <person name="Chen Y.Y."/>
            <person name="Chang S.B."/>
            <person name="Sakamoto S."/>
            <person name="Ohme-Takagi M."/>
            <person name="Yagi M."/>
            <person name="Zeng S.J."/>
            <person name="Shen C.Y."/>
            <person name="Yeh C.M."/>
            <person name="Luo Y.B."/>
            <person name="Tsai W.C."/>
            <person name="Van de Peer Y."/>
            <person name="Liu Z.J."/>
        </authorList>
    </citation>
    <scope>NUCLEOTIDE SEQUENCE [LARGE SCALE GENOMIC DNA]</scope>
    <source>
        <strain evidence="4">cv. Shenzhen</strain>
        <tissue evidence="3">Stem</tissue>
    </source>
</reference>
<keyword evidence="1" id="KW-0677">Repeat</keyword>
<dbReference type="InterPro" id="IPR046960">
    <property type="entry name" value="PPR_At4g14850-like_plant"/>
</dbReference>
<accession>A0A2I0AY02</accession>
<dbReference type="PANTHER" id="PTHR47926:SF408">
    <property type="entry name" value="DYW DOMAIN-CONTAINING PROTEIN"/>
    <property type="match status" value="1"/>
</dbReference>
<keyword evidence="4" id="KW-1185">Reference proteome</keyword>
<dbReference type="Pfam" id="PF01535">
    <property type="entry name" value="PPR"/>
    <property type="match status" value="3"/>
</dbReference>
<evidence type="ECO:0000256" key="1">
    <source>
        <dbReference type="ARBA" id="ARBA00022737"/>
    </source>
</evidence>
<dbReference type="NCBIfam" id="TIGR00756">
    <property type="entry name" value="PPR"/>
    <property type="match status" value="1"/>
</dbReference>
<evidence type="ECO:0000256" key="2">
    <source>
        <dbReference type="PROSITE-ProRule" id="PRU00708"/>
    </source>
</evidence>
<dbReference type="GO" id="GO:0003723">
    <property type="term" value="F:RNA binding"/>
    <property type="evidence" value="ECO:0007669"/>
    <property type="project" value="InterPro"/>
</dbReference>
<organism evidence="3 4">
    <name type="scientific">Apostasia shenzhenica</name>
    <dbReference type="NCBI Taxonomy" id="1088818"/>
    <lineage>
        <taxon>Eukaryota</taxon>
        <taxon>Viridiplantae</taxon>
        <taxon>Streptophyta</taxon>
        <taxon>Embryophyta</taxon>
        <taxon>Tracheophyta</taxon>
        <taxon>Spermatophyta</taxon>
        <taxon>Magnoliopsida</taxon>
        <taxon>Liliopsida</taxon>
        <taxon>Asparagales</taxon>
        <taxon>Orchidaceae</taxon>
        <taxon>Apostasioideae</taxon>
        <taxon>Apostasia</taxon>
    </lineage>
</organism>
<dbReference type="Pfam" id="PF13041">
    <property type="entry name" value="PPR_2"/>
    <property type="match status" value="1"/>
</dbReference>
<keyword evidence="3" id="KW-0378">Hydrolase</keyword>
<protein>
    <submittedName>
        <fullName evidence="3">Pentatricopeptide repeat-containing protein</fullName>
        <ecNumber evidence="3">3.4.24.-</ecNumber>
    </submittedName>
</protein>
<proteinExistence type="predicted"/>
<dbReference type="Proteomes" id="UP000236161">
    <property type="component" value="Unassembled WGS sequence"/>
</dbReference>
<dbReference type="PANTHER" id="PTHR47926">
    <property type="entry name" value="PENTATRICOPEPTIDE REPEAT-CONTAINING PROTEIN"/>
    <property type="match status" value="1"/>
</dbReference>
<dbReference type="AlphaFoldDB" id="A0A2I0AY02"/>
<dbReference type="GO" id="GO:0016787">
    <property type="term" value="F:hydrolase activity"/>
    <property type="evidence" value="ECO:0007669"/>
    <property type="project" value="UniProtKB-KW"/>
</dbReference>
<dbReference type="PROSITE" id="PS51375">
    <property type="entry name" value="PPR"/>
    <property type="match status" value="2"/>
</dbReference>
<evidence type="ECO:0000313" key="3">
    <source>
        <dbReference type="EMBL" id="PKA60406.1"/>
    </source>
</evidence>
<sequence>MSAVSFERNRVLCALEECSNSRTLKLIMARAVVSGLWAAEPIVSARTVAACASFDLPLAEIAFAASPRPTAFSYNAMIRAHSAGPSPSLSFLLFSAMLRTGHYPDRFSFPFLLRAAARSCSPPSAVHAVALRRSLDGDVHVATSLLHAYASCGFPDAARMVFDEMPQRTAVTWCAIISCYAHSAQPCLQHDGLSLFAQMVSSGGTCADADAIIGALSCCSVIGSLAHGKALHALSLRQLPSISAETGTAIVSMYARSGSLSSATKVFDKMPARDSSTWTAMIGGLAMHGRGKEALALFDAMVDGNDGLLRPDSLTLTAVFHACSHSGEIETGMRIFNGMKEVHGVEATVEHYGAVVDMLGRAGRLEEAERVVGAMPFAPNRVIWGSLLHAYAVRGEVGEGEKMERRASEFCFGSDEEDEEVVVGGILVGLSNAFAGAGRWGKVGRMRDEMSARGVRKESAFSMVEVEGRSHRFLVGEAGHPRTLELYQLLNGINQKMMEI</sequence>
<dbReference type="FunFam" id="1.25.40.10:FF:000090">
    <property type="entry name" value="Pentatricopeptide repeat-containing protein, chloroplastic"/>
    <property type="match status" value="1"/>
</dbReference>
<dbReference type="Gene3D" id="1.25.40.10">
    <property type="entry name" value="Tetratricopeptide repeat domain"/>
    <property type="match status" value="3"/>
</dbReference>
<evidence type="ECO:0000313" key="4">
    <source>
        <dbReference type="Proteomes" id="UP000236161"/>
    </source>
</evidence>
<dbReference type="InterPro" id="IPR002885">
    <property type="entry name" value="PPR_rpt"/>
</dbReference>
<dbReference type="OrthoDB" id="1731741at2759"/>
<gene>
    <name evidence="3" type="primary">PCMP-H51</name>
    <name evidence="3" type="ORF">AXF42_Ash008466</name>
</gene>
<dbReference type="EMBL" id="KZ451939">
    <property type="protein sequence ID" value="PKA60406.1"/>
    <property type="molecule type" value="Genomic_DNA"/>
</dbReference>
<name>A0A2I0AY02_9ASPA</name>
<dbReference type="InterPro" id="IPR011990">
    <property type="entry name" value="TPR-like_helical_dom_sf"/>
</dbReference>
<dbReference type="GO" id="GO:0009451">
    <property type="term" value="P:RNA modification"/>
    <property type="evidence" value="ECO:0007669"/>
    <property type="project" value="InterPro"/>
</dbReference>